<feature type="domain" description="Aldehyde dehydrogenase" evidence="8">
    <location>
        <begin position="946"/>
        <end position="1123"/>
    </location>
</feature>
<dbReference type="Gene3D" id="3.40.605.10">
    <property type="entry name" value="Aldehyde Dehydrogenase, Chain A, domain 1"/>
    <property type="match status" value="4"/>
</dbReference>
<keyword evidence="2 6" id="KW-0560">Oxidoreductase</keyword>
<sequence>MFSLRTVNRHIRQVAFGLSKRSTISTNVRCMSAVPEPQKNPDVHYNKLFINNEWVNAASGKMFPTINPSTEEIITEVAEGDKADVDLAVKAASEAFRLGSPWRTMDASERGALMNRLADLIERDRAYLASLETLDNGKPYQVAFAADLGLTILHYRYYAGWADKIHGQTIPADGNIFAYTRQEPVGVCGQIIPWNFPLLMQAWKLGPALAAGCCVVMKVAEQTPLTALYIASLIKEAGFPPGVVNVITGYGPTAGGAIASHPDIEKVAFTGSTEVGRIVQETASANCKKVTLELGGKSPNIVLADSDMAVAVENAHQALFFNHGQCCTAGSRTFVEEKVYDEFVERSAERAKKRIVDKDQFDKIMDMIKSGKSDGAQLVSGGSRAHDCGYFIQPTVFSNVTDDMRIAREEIFGPVMQIMKFSHMDELIERANRTEYGLAAGVFTNDIEKALYLANSLRAGTLWVNTYNQFQAQLPFGGYKESGTGREKGAAGLEPYLETKTYATLDGVCAGLRSRFRDEIMEVFQSYRKDLKLQNVFFRPSFCSTSQAFVAINYSIAMPIICSCARTADKPRNLPQQVKPTEKKHKLGEGISNPFHELMDSEESSSSCKQNLQRSIEEAVEGVFAQHNVSLGLHTPPHKGAEPNKDESDTPMTNKQLSMLVSTLLKELQPVIMKVVASAIASTTETVITSLRQELSEVKSLKSDLEIVKDEILEGKSRTEKLEQYSRKENIRIFGLAESTDEVLEEKVVELAGKIGVDITTADISICHRLRDSGRGPRPIIVRFVRRKTKENIMKAKKNLKSKPDLRNIYVNDDLTTMRNKITKSLRSDENVSKVWTIDGKIFCVMNINGKTRRFNLSKWSIPQIFINNEWHDAVSGKTFPTINPATEKVITEVAEADKADVDKAVQAATEAFRLGSPWRQMDASQRGVLLYKLADLIERDSGYLAWNFPLVMQSWKLGPALATGCTIVMKPAEQTPLTALYVAELIKEAGFPPGVINILPGYGPTAGQAICQHPDITKVAFTGSTEVGRIIQETAASNCKRVTLELGGKSPNIIFKDADLDYAVGMSHFALFFNQGQCCTAGSRNFVEDAIYDEFVEKSVELTKKRTVGNPFDASNDQGPQIFGPVQQIMKFSQVDEIIERANNTEYGLAAGVFTNDLEKALYISNSIRAGTVWVNCYDEFPAQVPFGGFKESGSGREKGEAALDNYLETKSIFINNEWHDASSGKTFPTINPSTEKVITEVAEADKADVDKAVQAATEAFRLGSPWRQMDASQRGTLLHKLADLIERDRAYLASLETLDNGKPYNIAYTGDLQFSINTLRYYAGSADKFHGQTIPADGNVFCYTRKEPVGVCGQIIPWNFPLIMQAMKLGPALAAGCTVVMKPAEQTPLTALYIGELIKEAGFPPGVVNILPGYGPTAGQAICQHPGISKIAFTGSTEVGRIIQETSASNCKRVTLELGGKSPNIIFKDADLDYAVGMSHFALFFNQGQCCTAGSRNFVEDAIYDEFVEKSIELTKKRTVGDPFDSSNEQGPQIDSDQFNKILSLIESGKSEGASLMIGGSRALDRGYFVQPTIFANVQDNMTIAREEVVIRLPRKNS</sequence>
<evidence type="ECO:0000313" key="10">
    <source>
        <dbReference type="Proteomes" id="UP001152320"/>
    </source>
</evidence>
<dbReference type="GO" id="GO:0004029">
    <property type="term" value="F:aldehyde dehydrogenase (NAD+) activity"/>
    <property type="evidence" value="ECO:0007669"/>
    <property type="project" value="UniProtKB-EC"/>
</dbReference>
<dbReference type="FunFam" id="3.40.605.10:FF:000026">
    <property type="entry name" value="Aldehyde dehydrogenase, putative"/>
    <property type="match status" value="1"/>
</dbReference>
<dbReference type="InterPro" id="IPR029510">
    <property type="entry name" value="Ald_DH_CS_GLU"/>
</dbReference>
<dbReference type="Proteomes" id="UP001152320">
    <property type="component" value="Chromosome 8"/>
</dbReference>
<name>A0A9Q1C2Q6_HOLLE</name>
<evidence type="ECO:0000256" key="2">
    <source>
        <dbReference type="ARBA" id="ARBA00023002"/>
    </source>
</evidence>
<dbReference type="InterPro" id="IPR016162">
    <property type="entry name" value="Ald_DH_N"/>
</dbReference>
<feature type="region of interest" description="Disordered" evidence="7">
    <location>
        <begin position="631"/>
        <end position="652"/>
    </location>
</feature>
<comment type="caution">
    <text evidence="9">The sequence shown here is derived from an EMBL/GenBank/DDBJ whole genome shotgun (WGS) entry which is preliminary data.</text>
</comment>
<feature type="domain" description="Aldehyde dehydrogenase" evidence="8">
    <location>
        <begin position="871"/>
        <end position="945"/>
    </location>
</feature>
<dbReference type="EC" id="1.2.1.3" evidence="4"/>
<accession>A0A9Q1C2Q6</accession>
<organism evidence="9 10">
    <name type="scientific">Holothuria leucospilota</name>
    <name type="common">Black long sea cucumber</name>
    <name type="synonym">Mertensiothuria leucospilota</name>
    <dbReference type="NCBI Taxonomy" id="206669"/>
    <lineage>
        <taxon>Eukaryota</taxon>
        <taxon>Metazoa</taxon>
        <taxon>Echinodermata</taxon>
        <taxon>Eleutherozoa</taxon>
        <taxon>Echinozoa</taxon>
        <taxon>Holothuroidea</taxon>
        <taxon>Aspidochirotacea</taxon>
        <taxon>Aspidochirotida</taxon>
        <taxon>Holothuriidae</taxon>
        <taxon>Holothuria</taxon>
    </lineage>
</organism>
<feature type="active site" evidence="5">
    <location>
        <position position="1459"/>
    </location>
</feature>
<feature type="active site" evidence="5">
    <location>
        <position position="1046"/>
    </location>
</feature>
<dbReference type="Gene3D" id="3.30.70.1820">
    <property type="entry name" value="L1 transposable element, RRM domain"/>
    <property type="match status" value="1"/>
</dbReference>
<dbReference type="PROSITE" id="PS00687">
    <property type="entry name" value="ALDEHYDE_DEHYDR_GLU"/>
    <property type="match status" value="3"/>
</dbReference>
<protein>
    <recommendedName>
        <fullName evidence="4">aldehyde dehydrogenase (NAD(+))</fullName>
        <ecNumber evidence="4">1.2.1.3</ecNumber>
    </recommendedName>
</protein>
<dbReference type="PANTHER" id="PTHR11699">
    <property type="entry name" value="ALDEHYDE DEHYDROGENASE-RELATED"/>
    <property type="match status" value="1"/>
</dbReference>
<reference evidence="9" key="1">
    <citation type="submission" date="2021-10" db="EMBL/GenBank/DDBJ databases">
        <title>Tropical sea cucumber genome reveals ecological adaptation and Cuvierian tubules defense mechanism.</title>
        <authorList>
            <person name="Chen T."/>
        </authorList>
    </citation>
    <scope>NUCLEOTIDE SEQUENCE</scope>
    <source>
        <strain evidence="9">Nanhai2018</strain>
        <tissue evidence="9">Muscle</tissue>
    </source>
</reference>
<evidence type="ECO:0000313" key="9">
    <source>
        <dbReference type="EMBL" id="KAJ8037163.1"/>
    </source>
</evidence>
<feature type="active site" evidence="5">
    <location>
        <position position="293"/>
    </location>
</feature>
<dbReference type="EMBL" id="JAIZAY010000008">
    <property type="protein sequence ID" value="KAJ8037163.1"/>
    <property type="molecule type" value="Genomic_DNA"/>
</dbReference>
<dbReference type="FunFam" id="3.40.605.10:FF:000029">
    <property type="entry name" value="Aldehyde dehydrogenase, mitochondrial"/>
    <property type="match status" value="3"/>
</dbReference>
<gene>
    <name evidence="9" type="ORF">HOLleu_17911</name>
</gene>
<evidence type="ECO:0000256" key="1">
    <source>
        <dbReference type="ARBA" id="ARBA00009986"/>
    </source>
</evidence>
<dbReference type="InterPro" id="IPR016161">
    <property type="entry name" value="Ald_DH/histidinol_DH"/>
</dbReference>
<evidence type="ECO:0000259" key="8">
    <source>
        <dbReference type="Pfam" id="PF00171"/>
    </source>
</evidence>
<feature type="compositionally biased region" description="Basic and acidic residues" evidence="7">
    <location>
        <begin position="639"/>
        <end position="648"/>
    </location>
</feature>
<dbReference type="FunFam" id="3.40.309.10:FF:000001">
    <property type="entry name" value="Mitochondrial aldehyde dehydrogenase 2"/>
    <property type="match status" value="2"/>
</dbReference>
<evidence type="ECO:0000256" key="5">
    <source>
        <dbReference type="PROSITE-ProRule" id="PRU10007"/>
    </source>
</evidence>
<evidence type="ECO:0000256" key="6">
    <source>
        <dbReference type="RuleBase" id="RU003345"/>
    </source>
</evidence>
<proteinExistence type="inferred from homology"/>
<dbReference type="Gene3D" id="3.40.309.10">
    <property type="entry name" value="Aldehyde Dehydrogenase, Chain A, domain 2"/>
    <property type="match status" value="4"/>
</dbReference>
<keyword evidence="3" id="KW-0520">NAD</keyword>
<dbReference type="Pfam" id="PF00171">
    <property type="entry name" value="Aldedh"/>
    <property type="match status" value="4"/>
</dbReference>
<feature type="domain" description="Aldehyde dehydrogenase" evidence="8">
    <location>
        <begin position="54"/>
        <end position="501"/>
    </location>
</feature>
<dbReference type="InterPro" id="IPR016160">
    <property type="entry name" value="Ald_DH_CS_CYS"/>
</dbReference>
<evidence type="ECO:0000256" key="7">
    <source>
        <dbReference type="SAM" id="MobiDB-lite"/>
    </source>
</evidence>
<evidence type="ECO:0000256" key="3">
    <source>
        <dbReference type="ARBA" id="ARBA00023027"/>
    </source>
</evidence>
<dbReference type="InterPro" id="IPR015590">
    <property type="entry name" value="Aldehyde_DH_dom"/>
</dbReference>
<evidence type="ECO:0000256" key="4">
    <source>
        <dbReference type="ARBA" id="ARBA00024226"/>
    </source>
</evidence>
<dbReference type="SUPFAM" id="SSF53720">
    <property type="entry name" value="ALDH-like"/>
    <property type="match status" value="3"/>
</dbReference>
<dbReference type="PROSITE" id="PS00070">
    <property type="entry name" value="ALDEHYDE_DEHYDR_CYS"/>
    <property type="match status" value="3"/>
</dbReference>
<dbReference type="OrthoDB" id="310895at2759"/>
<keyword evidence="10" id="KW-1185">Reference proteome</keyword>
<comment type="similarity">
    <text evidence="1 6">Belongs to the aldehyde dehydrogenase family.</text>
</comment>
<dbReference type="InterPro" id="IPR016163">
    <property type="entry name" value="Ald_DH_C"/>
</dbReference>
<feature type="domain" description="Aldehyde dehydrogenase" evidence="8">
    <location>
        <begin position="1220"/>
        <end position="1591"/>
    </location>
</feature>
<dbReference type="CDD" id="cd07141">
    <property type="entry name" value="ALDH_F1AB_F2_RALDH1"/>
    <property type="match status" value="1"/>
</dbReference>